<dbReference type="Pfam" id="PF04542">
    <property type="entry name" value="Sigma70_r2"/>
    <property type="match status" value="1"/>
</dbReference>
<dbReference type="NCBIfam" id="TIGR02937">
    <property type="entry name" value="sigma70-ECF"/>
    <property type="match status" value="1"/>
</dbReference>
<dbReference type="Proteomes" id="UP000706039">
    <property type="component" value="Unassembled WGS sequence"/>
</dbReference>
<name>A0ABS7PNL5_9SPHN</name>
<reference evidence="7 8" key="1">
    <citation type="submission" date="2021-08" db="EMBL/GenBank/DDBJ databases">
        <authorList>
            <person name="Tuo L."/>
        </authorList>
    </citation>
    <scope>NUCLEOTIDE SEQUENCE [LARGE SCALE GENOMIC DNA]</scope>
    <source>
        <strain evidence="7 8">JCM 31229</strain>
    </source>
</reference>
<evidence type="ECO:0000313" key="8">
    <source>
        <dbReference type="Proteomes" id="UP000706039"/>
    </source>
</evidence>
<proteinExistence type="inferred from homology"/>
<dbReference type="InterPro" id="IPR013324">
    <property type="entry name" value="RNA_pol_sigma_r3/r4-like"/>
</dbReference>
<dbReference type="Gene3D" id="1.10.10.10">
    <property type="entry name" value="Winged helix-like DNA-binding domain superfamily/Winged helix DNA-binding domain"/>
    <property type="match status" value="1"/>
</dbReference>
<evidence type="ECO:0000313" key="7">
    <source>
        <dbReference type="EMBL" id="MBY8822911.1"/>
    </source>
</evidence>
<accession>A0ABS7PNL5</accession>
<dbReference type="InterPro" id="IPR039425">
    <property type="entry name" value="RNA_pol_sigma-70-like"/>
</dbReference>
<dbReference type="Gene3D" id="1.10.1740.10">
    <property type="match status" value="1"/>
</dbReference>
<comment type="caution">
    <text evidence="7">The sequence shown here is derived from an EMBL/GenBank/DDBJ whole genome shotgun (WGS) entry which is preliminary data.</text>
</comment>
<gene>
    <name evidence="7" type="ORF">K7G82_11445</name>
</gene>
<evidence type="ECO:0000256" key="2">
    <source>
        <dbReference type="ARBA" id="ARBA00023015"/>
    </source>
</evidence>
<dbReference type="InterPro" id="IPR007627">
    <property type="entry name" value="RNA_pol_sigma70_r2"/>
</dbReference>
<evidence type="ECO:0000259" key="6">
    <source>
        <dbReference type="Pfam" id="PF08281"/>
    </source>
</evidence>
<evidence type="ECO:0000259" key="5">
    <source>
        <dbReference type="Pfam" id="PF04542"/>
    </source>
</evidence>
<dbReference type="PANTHER" id="PTHR43133:SF63">
    <property type="entry name" value="RNA POLYMERASE SIGMA FACTOR FECI-RELATED"/>
    <property type="match status" value="1"/>
</dbReference>
<evidence type="ECO:0000256" key="4">
    <source>
        <dbReference type="ARBA" id="ARBA00023163"/>
    </source>
</evidence>
<dbReference type="InterPro" id="IPR036388">
    <property type="entry name" value="WH-like_DNA-bd_sf"/>
</dbReference>
<feature type="domain" description="RNA polymerase sigma-70 region 2" evidence="5">
    <location>
        <begin position="22"/>
        <end position="81"/>
    </location>
</feature>
<keyword evidence="3" id="KW-0731">Sigma factor</keyword>
<comment type="similarity">
    <text evidence="1">Belongs to the sigma-70 factor family. ECF subfamily.</text>
</comment>
<dbReference type="EMBL" id="JAINVV010000004">
    <property type="protein sequence ID" value="MBY8822911.1"/>
    <property type="molecule type" value="Genomic_DNA"/>
</dbReference>
<dbReference type="SUPFAM" id="SSF88659">
    <property type="entry name" value="Sigma3 and sigma4 domains of RNA polymerase sigma factors"/>
    <property type="match status" value="1"/>
</dbReference>
<dbReference type="PANTHER" id="PTHR43133">
    <property type="entry name" value="RNA POLYMERASE ECF-TYPE SIGMA FACTO"/>
    <property type="match status" value="1"/>
</dbReference>
<dbReference type="RefSeq" id="WP_222989956.1">
    <property type="nucleotide sequence ID" value="NZ_JAINVV010000004.1"/>
</dbReference>
<dbReference type="InterPro" id="IPR013249">
    <property type="entry name" value="RNA_pol_sigma70_r4_t2"/>
</dbReference>
<evidence type="ECO:0000256" key="3">
    <source>
        <dbReference type="ARBA" id="ARBA00023082"/>
    </source>
</evidence>
<keyword evidence="2" id="KW-0805">Transcription regulation</keyword>
<dbReference type="InterPro" id="IPR014284">
    <property type="entry name" value="RNA_pol_sigma-70_dom"/>
</dbReference>
<feature type="domain" description="RNA polymerase sigma factor 70 region 4 type 2" evidence="6">
    <location>
        <begin position="119"/>
        <end position="168"/>
    </location>
</feature>
<dbReference type="SUPFAM" id="SSF88946">
    <property type="entry name" value="Sigma2 domain of RNA polymerase sigma factors"/>
    <property type="match status" value="1"/>
</dbReference>
<keyword evidence="8" id="KW-1185">Reference proteome</keyword>
<protein>
    <submittedName>
        <fullName evidence="7">Sigma-70 family RNA polymerase sigma factor</fullName>
    </submittedName>
</protein>
<dbReference type="Pfam" id="PF08281">
    <property type="entry name" value="Sigma70_r4_2"/>
    <property type="match status" value="1"/>
</dbReference>
<dbReference type="CDD" id="cd06171">
    <property type="entry name" value="Sigma70_r4"/>
    <property type="match status" value="1"/>
</dbReference>
<dbReference type="InterPro" id="IPR013325">
    <property type="entry name" value="RNA_pol_sigma_r2"/>
</dbReference>
<sequence length="175" mass="20316">MTTVRPPLEAEDARMVADLSARYADAIRRYFARRLAGAGDVEDLTQEVFLRLLRRAQLGDIENVEGYIFQIAANLLRERGRHRIRRRLDEEQAFDDDYADAHDELSPERILLGKEAYRLMVQALQELPERARTVFVLNRFEDMTGVQIAHRLGVAVSTVEKDMMRAIAYLRKRLQ</sequence>
<evidence type="ECO:0000256" key="1">
    <source>
        <dbReference type="ARBA" id="ARBA00010641"/>
    </source>
</evidence>
<organism evidence="7 8">
    <name type="scientific">Sphingomonas colocasiae</name>
    <dbReference type="NCBI Taxonomy" id="1848973"/>
    <lineage>
        <taxon>Bacteria</taxon>
        <taxon>Pseudomonadati</taxon>
        <taxon>Pseudomonadota</taxon>
        <taxon>Alphaproteobacteria</taxon>
        <taxon>Sphingomonadales</taxon>
        <taxon>Sphingomonadaceae</taxon>
        <taxon>Sphingomonas</taxon>
    </lineage>
</organism>
<keyword evidence="4" id="KW-0804">Transcription</keyword>